<sequence length="255" mass="26651">MGKRTAGDPRTAHLRRLHRLRRSARGWTVRAGLFTGAAAVLLPYHGLGLPDACWAAAAGGSMALAGLRWAEARAFAALPVPPAPDPALAAERTRRGLETLVRALPGGEGALGELRRTRDRVRLRGSAVASAWQRLDRAALALSGLAGRLGGPAQPAVLEAAVAERTLRDLAERAASVERAVRMSPDEALAQAHAELVAQLEDGVAAYEQLVAAAAGYVAEDGRPAAENAAVSRLREASDLLRGIAAGLSELRAVR</sequence>
<dbReference type="Pfam" id="PF25587">
    <property type="entry name" value="Rv2743c"/>
    <property type="match status" value="1"/>
</dbReference>
<dbReference type="EMBL" id="BONU01000006">
    <property type="protein sequence ID" value="GIG72920.1"/>
    <property type="molecule type" value="Genomic_DNA"/>
</dbReference>
<comment type="caution">
    <text evidence="1">The sequence shown here is derived from an EMBL/GenBank/DDBJ whole genome shotgun (WGS) entry which is preliminary data.</text>
</comment>
<keyword evidence="2" id="KW-1185">Reference proteome</keyword>
<evidence type="ECO:0000313" key="1">
    <source>
        <dbReference type="EMBL" id="GIG72920.1"/>
    </source>
</evidence>
<proteinExistence type="predicted"/>
<dbReference type="NCBIfam" id="NF047839">
    <property type="entry name" value="PspM_Rv2743c"/>
    <property type="match status" value="1"/>
</dbReference>
<gene>
    <name evidence="1" type="ORF">Pfl04_13240</name>
</gene>
<dbReference type="AlphaFoldDB" id="A0A8J3LLL0"/>
<evidence type="ECO:0000313" key="2">
    <source>
        <dbReference type="Proteomes" id="UP000653674"/>
    </source>
</evidence>
<dbReference type="RefSeq" id="WP_168073708.1">
    <property type="nucleotide sequence ID" value="NZ_BAAAQJ010000016.1"/>
</dbReference>
<organism evidence="1 2">
    <name type="scientific">Planosporangium flavigriseum</name>
    <dbReference type="NCBI Taxonomy" id="373681"/>
    <lineage>
        <taxon>Bacteria</taxon>
        <taxon>Bacillati</taxon>
        <taxon>Actinomycetota</taxon>
        <taxon>Actinomycetes</taxon>
        <taxon>Micromonosporales</taxon>
        <taxon>Micromonosporaceae</taxon>
        <taxon>Planosporangium</taxon>
    </lineage>
</organism>
<protein>
    <submittedName>
        <fullName evidence="1">Uncharacterized protein</fullName>
    </submittedName>
</protein>
<accession>A0A8J3LLL0</accession>
<dbReference type="InterPro" id="IPR057952">
    <property type="entry name" value="Rv2743c-like"/>
</dbReference>
<name>A0A8J3LLL0_9ACTN</name>
<dbReference type="Proteomes" id="UP000653674">
    <property type="component" value="Unassembled WGS sequence"/>
</dbReference>
<reference evidence="1" key="1">
    <citation type="submission" date="2021-01" db="EMBL/GenBank/DDBJ databases">
        <title>Whole genome shotgun sequence of Planosporangium flavigriseum NBRC 105377.</title>
        <authorList>
            <person name="Komaki H."/>
            <person name="Tamura T."/>
        </authorList>
    </citation>
    <scope>NUCLEOTIDE SEQUENCE</scope>
    <source>
        <strain evidence="1">NBRC 105377</strain>
    </source>
</reference>